<keyword evidence="2" id="KW-1133">Transmembrane helix</keyword>
<keyword evidence="2" id="KW-0472">Membrane</keyword>
<feature type="compositionally biased region" description="Low complexity" evidence="1">
    <location>
        <begin position="102"/>
        <end position="121"/>
    </location>
</feature>
<feature type="region of interest" description="Disordered" evidence="1">
    <location>
        <begin position="50"/>
        <end position="140"/>
    </location>
</feature>
<accession>A0A7M7NIC6</accession>
<evidence type="ECO:0000313" key="3">
    <source>
        <dbReference type="EnsemblMetazoa" id="XP_030837054"/>
    </source>
</evidence>
<proteinExistence type="predicted"/>
<reference evidence="3" key="2">
    <citation type="submission" date="2021-01" db="UniProtKB">
        <authorList>
            <consortium name="EnsemblMetazoa"/>
        </authorList>
    </citation>
    <scope>IDENTIFICATION</scope>
</reference>
<dbReference type="KEGG" id="spu:752882"/>
<evidence type="ECO:0000313" key="4">
    <source>
        <dbReference type="Proteomes" id="UP000007110"/>
    </source>
</evidence>
<dbReference type="RefSeq" id="XP_030837054.1">
    <property type="nucleotide sequence ID" value="XM_030981194.1"/>
</dbReference>
<dbReference type="AlphaFoldDB" id="A0A7M7NIC6"/>
<organism evidence="3 4">
    <name type="scientific">Strongylocentrotus purpuratus</name>
    <name type="common">Purple sea urchin</name>
    <dbReference type="NCBI Taxonomy" id="7668"/>
    <lineage>
        <taxon>Eukaryota</taxon>
        <taxon>Metazoa</taxon>
        <taxon>Echinodermata</taxon>
        <taxon>Eleutherozoa</taxon>
        <taxon>Echinozoa</taxon>
        <taxon>Echinoidea</taxon>
        <taxon>Euechinoidea</taxon>
        <taxon>Echinacea</taxon>
        <taxon>Camarodonta</taxon>
        <taxon>Echinidea</taxon>
        <taxon>Strongylocentrotidae</taxon>
        <taxon>Strongylocentrotus</taxon>
    </lineage>
</organism>
<feature type="region of interest" description="Disordered" evidence="1">
    <location>
        <begin position="152"/>
        <end position="205"/>
    </location>
</feature>
<keyword evidence="4" id="KW-1185">Reference proteome</keyword>
<dbReference type="InParanoid" id="A0A7M7NIC6"/>
<dbReference type="GeneID" id="752882"/>
<dbReference type="Proteomes" id="UP000007110">
    <property type="component" value="Unassembled WGS sequence"/>
</dbReference>
<evidence type="ECO:0000256" key="2">
    <source>
        <dbReference type="SAM" id="Phobius"/>
    </source>
</evidence>
<reference evidence="4" key="1">
    <citation type="submission" date="2015-02" db="EMBL/GenBank/DDBJ databases">
        <title>Genome sequencing for Strongylocentrotus purpuratus.</title>
        <authorList>
            <person name="Murali S."/>
            <person name="Liu Y."/>
            <person name="Vee V."/>
            <person name="English A."/>
            <person name="Wang M."/>
            <person name="Skinner E."/>
            <person name="Han Y."/>
            <person name="Muzny D.M."/>
            <person name="Worley K.C."/>
            <person name="Gibbs R.A."/>
        </authorList>
    </citation>
    <scope>NUCLEOTIDE SEQUENCE</scope>
</reference>
<sequence length="205" mass="21769">MQDAVHVQLEEGSPIKKFSVFGIIAIVTVIVICVISLACLAYKKWKATDNSASENELPSKTATFPNAAYEDLPQNDSMTPTNDEESSVRSSQSEIQGEIAEESAAPAPEAETTAPTSANTPLDDEQLQGTSNPVNQSSASLSTEVLNIDLSLPGELSSNEGAGDGAWYHANHGPRSPEDKDTSDDDEDGSMSRPKSLKSKSLDLV</sequence>
<name>A0A7M7NIC6_STRPU</name>
<evidence type="ECO:0000256" key="1">
    <source>
        <dbReference type="SAM" id="MobiDB-lite"/>
    </source>
</evidence>
<feature type="transmembrane region" description="Helical" evidence="2">
    <location>
        <begin position="20"/>
        <end position="42"/>
    </location>
</feature>
<feature type="compositionally biased region" description="Polar residues" evidence="1">
    <location>
        <begin position="127"/>
        <end position="140"/>
    </location>
</feature>
<feature type="compositionally biased region" description="Polar residues" evidence="1">
    <location>
        <begin position="50"/>
        <end position="64"/>
    </location>
</feature>
<keyword evidence="2" id="KW-0812">Transmembrane</keyword>
<protein>
    <submittedName>
        <fullName evidence="3">Uncharacterized protein</fullName>
    </submittedName>
</protein>
<dbReference type="EnsemblMetazoa" id="XM_030981194">
    <property type="protein sequence ID" value="XP_030837054"/>
    <property type="gene ID" value="LOC752882"/>
</dbReference>